<evidence type="ECO:0000256" key="1">
    <source>
        <dbReference type="SAM" id="Phobius"/>
    </source>
</evidence>
<proteinExistence type="predicted"/>
<dbReference type="Proteomes" id="UP001279734">
    <property type="component" value="Unassembled WGS sequence"/>
</dbReference>
<protein>
    <recommendedName>
        <fullName evidence="4">Transmembrane protein</fullName>
    </recommendedName>
</protein>
<accession>A0AAD3SU72</accession>
<keyword evidence="3" id="KW-1185">Reference proteome</keyword>
<evidence type="ECO:0000313" key="3">
    <source>
        <dbReference type="Proteomes" id="UP001279734"/>
    </source>
</evidence>
<organism evidence="2 3">
    <name type="scientific">Nepenthes gracilis</name>
    <name type="common">Slender pitcher plant</name>
    <dbReference type="NCBI Taxonomy" id="150966"/>
    <lineage>
        <taxon>Eukaryota</taxon>
        <taxon>Viridiplantae</taxon>
        <taxon>Streptophyta</taxon>
        <taxon>Embryophyta</taxon>
        <taxon>Tracheophyta</taxon>
        <taxon>Spermatophyta</taxon>
        <taxon>Magnoliopsida</taxon>
        <taxon>eudicotyledons</taxon>
        <taxon>Gunneridae</taxon>
        <taxon>Pentapetalae</taxon>
        <taxon>Caryophyllales</taxon>
        <taxon>Nepenthaceae</taxon>
        <taxon>Nepenthes</taxon>
    </lineage>
</organism>
<keyword evidence="1" id="KW-1133">Transmembrane helix</keyword>
<reference evidence="2" key="1">
    <citation type="submission" date="2023-05" db="EMBL/GenBank/DDBJ databases">
        <title>Nepenthes gracilis genome sequencing.</title>
        <authorList>
            <person name="Fukushima K."/>
        </authorList>
    </citation>
    <scope>NUCLEOTIDE SEQUENCE</scope>
    <source>
        <strain evidence="2">SING2019-196</strain>
    </source>
</reference>
<name>A0AAD3SU72_NEPGR</name>
<feature type="transmembrane region" description="Helical" evidence="1">
    <location>
        <begin position="21"/>
        <end position="40"/>
    </location>
</feature>
<dbReference type="EMBL" id="BSYO01000017">
    <property type="protein sequence ID" value="GMH17152.1"/>
    <property type="molecule type" value="Genomic_DNA"/>
</dbReference>
<comment type="caution">
    <text evidence="2">The sequence shown here is derived from an EMBL/GenBank/DDBJ whole genome shotgun (WGS) entry which is preliminary data.</text>
</comment>
<feature type="transmembrane region" description="Helical" evidence="1">
    <location>
        <begin position="46"/>
        <end position="68"/>
    </location>
</feature>
<evidence type="ECO:0008006" key="4">
    <source>
        <dbReference type="Google" id="ProtNLM"/>
    </source>
</evidence>
<dbReference type="AlphaFoldDB" id="A0AAD3SU72"/>
<evidence type="ECO:0000313" key="2">
    <source>
        <dbReference type="EMBL" id="GMH17152.1"/>
    </source>
</evidence>
<keyword evidence="1" id="KW-0812">Transmembrane</keyword>
<gene>
    <name evidence="2" type="ORF">Nepgr_018993</name>
</gene>
<sequence>MTTISVVKYYSIRNSRGRGKTIKGVMVMTVVVLTSNPIVVDGNVMLALLLVVVRGGIDKSELSMRLVVVRMVGKKRRRRDKMEGMRIN</sequence>
<keyword evidence="1" id="KW-0472">Membrane</keyword>